<evidence type="ECO:0000313" key="1">
    <source>
        <dbReference type="EMBL" id="KAK3772233.1"/>
    </source>
</evidence>
<keyword evidence="2" id="KW-1185">Reference proteome</keyword>
<sequence>MEVVYLLLEPAVGRPRLTLVVKDGENHNTAVFQPGREEDMVQRQCQYLFQSFSISLETWQTVAADRLFWRGTVTHGAITKVNIRRCARLLASKI</sequence>
<evidence type="ECO:0000313" key="2">
    <source>
        <dbReference type="Proteomes" id="UP001283361"/>
    </source>
</evidence>
<gene>
    <name evidence="1" type="ORF">RRG08_046819</name>
</gene>
<dbReference type="AlphaFoldDB" id="A0AAE0ZN43"/>
<dbReference type="Proteomes" id="UP001283361">
    <property type="component" value="Unassembled WGS sequence"/>
</dbReference>
<name>A0AAE0ZN43_9GAST</name>
<comment type="caution">
    <text evidence="1">The sequence shown here is derived from an EMBL/GenBank/DDBJ whole genome shotgun (WGS) entry which is preliminary data.</text>
</comment>
<accession>A0AAE0ZN43</accession>
<proteinExistence type="predicted"/>
<reference evidence="1" key="1">
    <citation type="journal article" date="2023" name="G3 (Bethesda)">
        <title>A reference genome for the long-term kleptoplast-retaining sea slug Elysia crispata morphotype clarki.</title>
        <authorList>
            <person name="Eastman K.E."/>
            <person name="Pendleton A.L."/>
            <person name="Shaikh M.A."/>
            <person name="Suttiyut T."/>
            <person name="Ogas R."/>
            <person name="Tomko P."/>
            <person name="Gavelis G."/>
            <person name="Widhalm J.R."/>
            <person name="Wisecaver J.H."/>
        </authorList>
    </citation>
    <scope>NUCLEOTIDE SEQUENCE</scope>
    <source>
        <strain evidence="1">ECLA1</strain>
    </source>
</reference>
<dbReference type="EMBL" id="JAWDGP010003645">
    <property type="protein sequence ID" value="KAK3772233.1"/>
    <property type="molecule type" value="Genomic_DNA"/>
</dbReference>
<organism evidence="1 2">
    <name type="scientific">Elysia crispata</name>
    <name type="common">lettuce slug</name>
    <dbReference type="NCBI Taxonomy" id="231223"/>
    <lineage>
        <taxon>Eukaryota</taxon>
        <taxon>Metazoa</taxon>
        <taxon>Spiralia</taxon>
        <taxon>Lophotrochozoa</taxon>
        <taxon>Mollusca</taxon>
        <taxon>Gastropoda</taxon>
        <taxon>Heterobranchia</taxon>
        <taxon>Euthyneura</taxon>
        <taxon>Panpulmonata</taxon>
        <taxon>Sacoglossa</taxon>
        <taxon>Placobranchoidea</taxon>
        <taxon>Plakobranchidae</taxon>
        <taxon>Elysia</taxon>
    </lineage>
</organism>
<protein>
    <submittedName>
        <fullName evidence="1">Uncharacterized protein</fullName>
    </submittedName>
</protein>